<dbReference type="GO" id="GO:0003677">
    <property type="term" value="F:DNA binding"/>
    <property type="evidence" value="ECO:0007669"/>
    <property type="project" value="UniProtKB-KW"/>
</dbReference>
<keyword evidence="6" id="KW-0238">DNA-binding</keyword>
<dbReference type="InterPro" id="IPR000212">
    <property type="entry name" value="DNA_helicase_UvrD/REP"/>
</dbReference>
<evidence type="ECO:0000256" key="4">
    <source>
        <dbReference type="ARBA" id="ARBA00022806"/>
    </source>
</evidence>
<feature type="compositionally biased region" description="Low complexity" evidence="12">
    <location>
        <begin position="692"/>
        <end position="705"/>
    </location>
</feature>
<dbReference type="GO" id="GO:0043138">
    <property type="term" value="F:3'-5' DNA helicase activity"/>
    <property type="evidence" value="ECO:0007669"/>
    <property type="project" value="UniProtKB-EC"/>
</dbReference>
<evidence type="ECO:0000259" key="13">
    <source>
        <dbReference type="PROSITE" id="PS51198"/>
    </source>
</evidence>
<dbReference type="GO" id="GO:0033202">
    <property type="term" value="C:DNA helicase complex"/>
    <property type="evidence" value="ECO:0007669"/>
    <property type="project" value="TreeGrafter"/>
</dbReference>
<dbReference type="Pfam" id="PF13361">
    <property type="entry name" value="UvrD_C"/>
    <property type="match status" value="1"/>
</dbReference>
<evidence type="ECO:0000313" key="15">
    <source>
        <dbReference type="EMBL" id="EFM10416.1"/>
    </source>
</evidence>
<dbReference type="InterPro" id="IPR014017">
    <property type="entry name" value="DNA_helicase_UvrD-like_C"/>
</dbReference>
<dbReference type="SUPFAM" id="SSF52540">
    <property type="entry name" value="P-loop containing nucleoside triphosphate hydrolases"/>
    <property type="match status" value="1"/>
</dbReference>
<dbReference type="EMBL" id="AEDD01000007">
    <property type="protein sequence ID" value="EFM10416.1"/>
    <property type="molecule type" value="Genomic_DNA"/>
</dbReference>
<dbReference type="GO" id="GO:0000725">
    <property type="term" value="P:recombinational repair"/>
    <property type="evidence" value="ECO:0007669"/>
    <property type="project" value="TreeGrafter"/>
</dbReference>
<keyword evidence="7" id="KW-0413">Isomerase</keyword>
<feature type="binding site" evidence="11">
    <location>
        <begin position="86"/>
        <end position="93"/>
    </location>
    <ligand>
        <name>ATP</name>
        <dbReference type="ChEBI" id="CHEBI:30616"/>
    </ligand>
</feature>
<proteinExistence type="inferred from homology"/>
<evidence type="ECO:0000256" key="5">
    <source>
        <dbReference type="ARBA" id="ARBA00022840"/>
    </source>
</evidence>
<evidence type="ECO:0000256" key="12">
    <source>
        <dbReference type="SAM" id="MobiDB-lite"/>
    </source>
</evidence>
<dbReference type="STRING" id="717606.PaecuDRAFT_2852"/>
<dbReference type="PANTHER" id="PTHR11070">
    <property type="entry name" value="UVRD / RECB / PCRA DNA HELICASE FAMILY MEMBER"/>
    <property type="match status" value="1"/>
</dbReference>
<feature type="domain" description="UvrD-like helicase ATP-binding" evidence="13">
    <location>
        <begin position="65"/>
        <end position="339"/>
    </location>
</feature>
<dbReference type="Proteomes" id="UP000005387">
    <property type="component" value="Unassembled WGS sequence"/>
</dbReference>
<dbReference type="CDD" id="cd17932">
    <property type="entry name" value="DEXQc_UvrD"/>
    <property type="match status" value="1"/>
</dbReference>
<evidence type="ECO:0000313" key="16">
    <source>
        <dbReference type="Proteomes" id="UP000005387"/>
    </source>
</evidence>
<evidence type="ECO:0000256" key="6">
    <source>
        <dbReference type="ARBA" id="ARBA00023125"/>
    </source>
</evidence>
<keyword evidence="16" id="KW-1185">Reference proteome</keyword>
<feature type="region of interest" description="Disordered" evidence="12">
    <location>
        <begin position="637"/>
        <end position="661"/>
    </location>
</feature>
<dbReference type="Pfam" id="PF00580">
    <property type="entry name" value="UvrD-helicase"/>
    <property type="match status" value="1"/>
</dbReference>
<accession>E0IAL2</accession>
<dbReference type="RefSeq" id="WP_006038842.1">
    <property type="nucleotide sequence ID" value="NZ_AEDD01000007.1"/>
</dbReference>
<evidence type="ECO:0000259" key="14">
    <source>
        <dbReference type="PROSITE" id="PS51217"/>
    </source>
</evidence>
<feature type="region of interest" description="Disordered" evidence="12">
    <location>
        <begin position="752"/>
        <end position="772"/>
    </location>
</feature>
<dbReference type="Gene3D" id="1.10.486.10">
    <property type="entry name" value="PCRA, domain 4"/>
    <property type="match status" value="1"/>
</dbReference>
<protein>
    <recommendedName>
        <fullName evidence="9">DNA 3'-5' helicase</fullName>
        <ecNumber evidence="9">5.6.2.4</ecNumber>
    </recommendedName>
</protein>
<evidence type="ECO:0000256" key="7">
    <source>
        <dbReference type="ARBA" id="ARBA00023235"/>
    </source>
</evidence>
<feature type="compositionally biased region" description="Low complexity" evidence="12">
    <location>
        <begin position="26"/>
        <end position="38"/>
    </location>
</feature>
<keyword evidence="5 11" id="KW-0067">ATP-binding</keyword>
<dbReference type="InterPro" id="IPR027417">
    <property type="entry name" value="P-loop_NTPase"/>
</dbReference>
<organism evidence="15 16">
    <name type="scientific">Paenibacillus curdlanolyticus YK9</name>
    <dbReference type="NCBI Taxonomy" id="717606"/>
    <lineage>
        <taxon>Bacteria</taxon>
        <taxon>Bacillati</taxon>
        <taxon>Bacillota</taxon>
        <taxon>Bacilli</taxon>
        <taxon>Bacillales</taxon>
        <taxon>Paenibacillaceae</taxon>
        <taxon>Paenibacillus</taxon>
    </lineage>
</organism>
<comment type="similarity">
    <text evidence="1">Belongs to the helicase family. UvrD subfamily.</text>
</comment>
<dbReference type="EC" id="5.6.2.4" evidence="9"/>
<dbReference type="GO" id="GO:0016887">
    <property type="term" value="F:ATP hydrolysis activity"/>
    <property type="evidence" value="ECO:0007669"/>
    <property type="project" value="RHEA"/>
</dbReference>
<sequence>MQQYRYTITGASRTVEPASMIRRHASQASSHVLASSSSPMDAENASSYDPKRDARFLQALDEQNVMLNDQQLQAVRHGEGPLLTIAGAGSGKTTTLACRAAYLIAVRRVPARQLLLVTFSRKAADEMKLRLAGLPGISTTTAKSIEARTFHSFCLQLLRRRGNQSAVLGDPGQQRMTVKRLLREAGTTLDYEPETLLALLSSYKCRLLTASDMPESSTAEREMKRVLIRYEQWKAESRAIDFDDVLLLAHRMLSEDEQLLATLQERFRYVMVDEFQDTNTVQYEIVRLIAGKQRNLMVVGDDDQTIYSFNGASADAILSFDKLYPDARVVTLSVNYRSSAAIVGLGNAIIRGNRNRRPKTLTVPAPREEAASHSSADGEVAAAAASDSPLSHAAAPSAALAGIGAEMPAASDDASLGTIGKPMFARPATSEEEASLITASVRKLVESGQYRYGDIAVLYRSAGSGRATIENLLQAGIPVEEHGEGYSFYESSLIRPVMAHLRISLHHRDKQAIEEMLPTLYVNRDAGMKWINEQESERAKKWPLIHLTNFPRLQQFQKDQVLERLRLIKAIASIRPATAIRRIRDAFFDKFAETNRGGTPHKELMKELLDELETSAGRFDTVEAFLAFADEMAKRQADARDKQKQERYTASAAPETEPGSVQMMTIHKSKGLEFPVVFVVGATENIMPHRSATQPQQPKQATTPEKAAREKEEAIEEERRLLYVAVTRARERLYVSSPAFYHGQKTDISRFLAEAGGAPHPANRSKSAAGGR</sequence>
<feature type="compositionally biased region" description="Low complexity" evidence="12">
    <location>
        <begin position="373"/>
        <end position="383"/>
    </location>
</feature>
<dbReference type="PROSITE" id="PS51198">
    <property type="entry name" value="UVRD_HELICASE_ATP_BIND"/>
    <property type="match status" value="1"/>
</dbReference>
<reference evidence="15 16" key="1">
    <citation type="submission" date="2010-07" db="EMBL/GenBank/DDBJ databases">
        <title>The draft genome of Paenibacillus curdlanolyticus YK9.</title>
        <authorList>
            <consortium name="US DOE Joint Genome Institute (JGI-PGF)"/>
            <person name="Lucas S."/>
            <person name="Copeland A."/>
            <person name="Lapidus A."/>
            <person name="Cheng J.-F."/>
            <person name="Bruce D."/>
            <person name="Goodwin L."/>
            <person name="Pitluck S."/>
            <person name="Land M.L."/>
            <person name="Hauser L."/>
            <person name="Chang Y.-J."/>
            <person name="Jeffries C."/>
            <person name="Anderson I.J."/>
            <person name="Johnson E."/>
            <person name="Loganathan U."/>
            <person name="Mulhopadhyay B."/>
            <person name="Kyrpides N."/>
            <person name="Woyke T.J."/>
        </authorList>
    </citation>
    <scope>NUCLEOTIDE SEQUENCE [LARGE SCALE GENOMIC DNA]</scope>
    <source>
        <strain evidence="15 16">YK9</strain>
    </source>
</reference>
<feature type="compositionally biased region" description="Basic and acidic residues" evidence="12">
    <location>
        <begin position="637"/>
        <end position="647"/>
    </location>
</feature>
<dbReference type="OrthoDB" id="9810135at2"/>
<dbReference type="InterPro" id="IPR014016">
    <property type="entry name" value="UvrD-like_ATP-bd"/>
</dbReference>
<evidence type="ECO:0000256" key="11">
    <source>
        <dbReference type="PROSITE-ProRule" id="PRU00560"/>
    </source>
</evidence>
<evidence type="ECO:0000256" key="9">
    <source>
        <dbReference type="ARBA" id="ARBA00034808"/>
    </source>
</evidence>
<gene>
    <name evidence="15" type="ORF">PaecuDRAFT_2852</name>
</gene>
<dbReference type="Gene3D" id="3.40.50.300">
    <property type="entry name" value="P-loop containing nucleotide triphosphate hydrolases"/>
    <property type="match status" value="2"/>
</dbReference>
<feature type="region of interest" description="Disordered" evidence="12">
    <location>
        <begin position="26"/>
        <end position="48"/>
    </location>
</feature>
<dbReference type="AlphaFoldDB" id="E0IAL2"/>
<comment type="catalytic activity">
    <reaction evidence="8">
        <text>Couples ATP hydrolysis with the unwinding of duplex DNA by translocating in the 3'-5' direction.</text>
        <dbReference type="EC" id="5.6.2.4"/>
    </reaction>
</comment>
<keyword evidence="2 11" id="KW-0547">Nucleotide-binding</keyword>
<dbReference type="PROSITE" id="PS51217">
    <property type="entry name" value="UVRD_HELICASE_CTER"/>
    <property type="match status" value="1"/>
</dbReference>
<dbReference type="InterPro" id="IPR013986">
    <property type="entry name" value="DExx_box_DNA_helicase_dom_sf"/>
</dbReference>
<evidence type="ECO:0000256" key="3">
    <source>
        <dbReference type="ARBA" id="ARBA00022801"/>
    </source>
</evidence>
<feature type="region of interest" description="Disordered" evidence="12">
    <location>
        <begin position="357"/>
        <end position="383"/>
    </location>
</feature>
<dbReference type="GO" id="GO:0005829">
    <property type="term" value="C:cytosol"/>
    <property type="evidence" value="ECO:0007669"/>
    <property type="project" value="TreeGrafter"/>
</dbReference>
<evidence type="ECO:0000256" key="8">
    <source>
        <dbReference type="ARBA" id="ARBA00034617"/>
    </source>
</evidence>
<keyword evidence="4 11" id="KW-0347">Helicase</keyword>
<dbReference type="Gene3D" id="1.10.10.160">
    <property type="match status" value="1"/>
</dbReference>
<evidence type="ECO:0000256" key="1">
    <source>
        <dbReference type="ARBA" id="ARBA00009922"/>
    </source>
</evidence>
<evidence type="ECO:0000256" key="2">
    <source>
        <dbReference type="ARBA" id="ARBA00022741"/>
    </source>
</evidence>
<evidence type="ECO:0000256" key="10">
    <source>
        <dbReference type="ARBA" id="ARBA00048988"/>
    </source>
</evidence>
<feature type="domain" description="UvrD-like helicase C-terminal" evidence="14">
    <location>
        <begin position="340"/>
        <end position="671"/>
    </location>
</feature>
<feature type="region of interest" description="Disordered" evidence="12">
    <location>
        <begin position="688"/>
        <end position="714"/>
    </location>
</feature>
<keyword evidence="3 11" id="KW-0378">Hydrolase</keyword>
<dbReference type="PANTHER" id="PTHR11070:SF2">
    <property type="entry name" value="ATP-DEPENDENT DNA HELICASE SRS2"/>
    <property type="match status" value="1"/>
</dbReference>
<name>E0IAL2_9BACL</name>
<dbReference type="GO" id="GO:0005524">
    <property type="term" value="F:ATP binding"/>
    <property type="evidence" value="ECO:0007669"/>
    <property type="project" value="UniProtKB-UniRule"/>
</dbReference>
<dbReference type="eggNOG" id="COG0210">
    <property type="taxonomic scope" value="Bacteria"/>
</dbReference>
<comment type="catalytic activity">
    <reaction evidence="10">
        <text>ATP + H2O = ADP + phosphate + H(+)</text>
        <dbReference type="Rhea" id="RHEA:13065"/>
        <dbReference type="ChEBI" id="CHEBI:15377"/>
        <dbReference type="ChEBI" id="CHEBI:15378"/>
        <dbReference type="ChEBI" id="CHEBI:30616"/>
        <dbReference type="ChEBI" id="CHEBI:43474"/>
        <dbReference type="ChEBI" id="CHEBI:456216"/>
        <dbReference type="EC" id="5.6.2.4"/>
    </reaction>
</comment>